<dbReference type="GO" id="GO:0031625">
    <property type="term" value="F:ubiquitin protein ligase binding"/>
    <property type="evidence" value="ECO:0007669"/>
    <property type="project" value="Ensembl"/>
</dbReference>
<organism evidence="6 7">
    <name type="scientific">Laticauda laticaudata</name>
    <name type="common">Blue-ringed sea krait</name>
    <name type="synonym">Blue-lipped sea krait</name>
    <dbReference type="NCBI Taxonomy" id="8630"/>
    <lineage>
        <taxon>Eukaryota</taxon>
        <taxon>Metazoa</taxon>
        <taxon>Chordata</taxon>
        <taxon>Craniata</taxon>
        <taxon>Vertebrata</taxon>
        <taxon>Euteleostomi</taxon>
        <taxon>Lepidosauria</taxon>
        <taxon>Squamata</taxon>
        <taxon>Bifurcata</taxon>
        <taxon>Unidentata</taxon>
        <taxon>Episquamata</taxon>
        <taxon>Toxicofera</taxon>
        <taxon>Serpentes</taxon>
        <taxon>Colubroidea</taxon>
        <taxon>Elapidae</taxon>
        <taxon>Laticaudinae</taxon>
        <taxon>Laticauda</taxon>
    </lineage>
</organism>
<feature type="compositionally biased region" description="Pro residues" evidence="4">
    <location>
        <begin position="55"/>
        <end position="64"/>
    </location>
</feature>
<evidence type="ECO:0000313" key="6">
    <source>
        <dbReference type="Ensembl" id="ENSLLTP00000005689.1"/>
    </source>
</evidence>
<keyword evidence="7" id="KW-1185">Reference proteome</keyword>
<dbReference type="InterPro" id="IPR032675">
    <property type="entry name" value="LRR_dom_sf"/>
</dbReference>
<name>A0A8C5RSL6_LATLA</name>
<reference evidence="6" key="2">
    <citation type="submission" date="2025-09" db="UniProtKB">
        <authorList>
            <consortium name="Ensembl"/>
        </authorList>
    </citation>
    <scope>IDENTIFICATION</scope>
</reference>
<dbReference type="SUPFAM" id="SSF52540">
    <property type="entry name" value="P-loop containing nucleoside triphosphate hydrolases"/>
    <property type="match status" value="1"/>
</dbReference>
<dbReference type="SMART" id="SM00364">
    <property type="entry name" value="LRR_BAC"/>
    <property type="match status" value="11"/>
</dbReference>
<dbReference type="PANTHER" id="PTHR48051">
    <property type="match status" value="1"/>
</dbReference>
<dbReference type="GO" id="GO:1900745">
    <property type="term" value="P:positive regulation of p38MAPK cascade"/>
    <property type="evidence" value="ECO:0007669"/>
    <property type="project" value="Ensembl"/>
</dbReference>
<dbReference type="PROSITE" id="PS51424">
    <property type="entry name" value="ROC"/>
    <property type="match status" value="1"/>
</dbReference>
<dbReference type="GO" id="GO:1900181">
    <property type="term" value="P:negative regulation of protein localization to nucleus"/>
    <property type="evidence" value="ECO:0007669"/>
    <property type="project" value="Ensembl"/>
</dbReference>
<dbReference type="AlphaFoldDB" id="A0A8C5RSL6"/>
<dbReference type="GO" id="GO:0045087">
    <property type="term" value="P:innate immune response"/>
    <property type="evidence" value="ECO:0007669"/>
    <property type="project" value="Ensembl"/>
</dbReference>
<dbReference type="PROSITE" id="PS51450">
    <property type="entry name" value="LRR"/>
    <property type="match status" value="3"/>
</dbReference>
<evidence type="ECO:0000256" key="3">
    <source>
        <dbReference type="ARBA" id="ARBA00022741"/>
    </source>
</evidence>
<sequence>MAEMERPEEAARLWRDAALRARKLQSDLQLVSRGESGPEAPPKLKSSQEQQQQQSPPPPPPPSPLEALNLSGRGLDELPEGLCAAVGSSLSVLSLRRNRLAHLPSAAALRHLGRLAELDLSHNRLRCLRDDGQALALLRGLRKLNLSHNQLGGEETLPSGLSELPQLEELDLSFNRLRHLPAEALAHLRQLRTLDVDHNQLSAFPQALLELDALEELDCSGNRLLGSLPEGITSLRHLKILWLSGTGLAALPEGLCQLGTLESLMLDGNRLSVLPAGFGSLQRLKMLNLSSNLLADFPAAVLALPGLEELYLSRNQLTLLPAGLCQLCQLRTLWLDNNRIRYLPDSIVKLHQLEELVLQGNQIAILPEGFGQLSRVSLWKIKDNPLIQPPYEVCMKGIPYIAAYQKELAHSQPALKPRLKLVLMGLKNAGKTLLRKCLMEEEEEEAPGSHVTGLPNSSKGIEVADWTADVERSLTFIVYELAGDPSYDVIQPFFLSPGALYVLVVNLSTYMPQCFYPSVGHFLHWLGAKVPHAVVCMVGTHADLCPEREVEEKCLDIHRQIAWQEKCDYEGLQILARQVDEALGQDFDLRCSSPHVAFYGVSDKNLRRKKAQFQYLLNHRPQILSPVLPINCWDCVQVRRLREKLLSVAEHRDIFPNLHRVLPRSWQVLEELHFQPQAQQLWLSWWDSARLGLQAGLTEDRLQSALSYLHESGKLLYFEEHQTLREYVFHNLPRLIDILNVFCQHDASVLLQKLLSSTHMDEMKATQLHHYVEGFLLHGLLPAHVIHLLLKPHIQSREDLQLLLELLEKMGLCYGVNKPKSKPLNGATAWYKFPCYVKNEMPHAEAWINGTSLGGQSFGAEQLQIEYNFPFIFPPGLFARYSVQINSHVVQRSDGKYQIYAYRGKVPVVISYRPAKGTQQPDTLSIASHASLPNIWTAWQAITPLVEELNVLLQEWPGLYYSVHVLCSKCLKRGSPHPHSFPGKKLQLIVKVMSPLH</sequence>
<dbReference type="Gene3D" id="3.40.50.300">
    <property type="entry name" value="P-loop containing nucleotide triphosphate hydrolases"/>
    <property type="match status" value="1"/>
</dbReference>
<accession>A0A8C5RSL6</accession>
<dbReference type="GO" id="GO:0046330">
    <property type="term" value="P:positive regulation of JNK cascade"/>
    <property type="evidence" value="ECO:0007669"/>
    <property type="project" value="Ensembl"/>
</dbReference>
<dbReference type="FunFam" id="3.80.10.10:FF:001164">
    <property type="entry name" value="GH01279p"/>
    <property type="match status" value="1"/>
</dbReference>
<dbReference type="GO" id="GO:0050728">
    <property type="term" value="P:negative regulation of inflammatory response"/>
    <property type="evidence" value="ECO:0007669"/>
    <property type="project" value="Ensembl"/>
</dbReference>
<dbReference type="InterPro" id="IPR003591">
    <property type="entry name" value="Leu-rich_rpt_typical-subtyp"/>
</dbReference>
<evidence type="ECO:0000256" key="2">
    <source>
        <dbReference type="ARBA" id="ARBA00022737"/>
    </source>
</evidence>
<keyword evidence="1" id="KW-0433">Leucine-rich repeat</keyword>
<dbReference type="Gene3D" id="3.80.10.10">
    <property type="entry name" value="Ribonuclease Inhibitor"/>
    <property type="match status" value="4"/>
</dbReference>
<dbReference type="GO" id="GO:0005525">
    <property type="term" value="F:GTP binding"/>
    <property type="evidence" value="ECO:0007669"/>
    <property type="project" value="Ensembl"/>
</dbReference>
<proteinExistence type="predicted"/>
<dbReference type="SUPFAM" id="SSF82615">
    <property type="entry name" value="Polo-box domain"/>
    <property type="match status" value="1"/>
</dbReference>
<dbReference type="InterPro" id="IPR050216">
    <property type="entry name" value="LRR_domain-containing"/>
</dbReference>
<gene>
    <name evidence="6" type="primary">MFHAS1</name>
</gene>
<dbReference type="PANTHER" id="PTHR48051:SF48">
    <property type="entry name" value="MULTIFUNCTIONAL ROCO FAMILY SIGNALING REGULATOR 1"/>
    <property type="match status" value="1"/>
</dbReference>
<dbReference type="GO" id="GO:0070374">
    <property type="term" value="P:positive regulation of ERK1 and ERK2 cascade"/>
    <property type="evidence" value="ECO:0007669"/>
    <property type="project" value="Ensembl"/>
</dbReference>
<dbReference type="GO" id="GO:0043030">
    <property type="term" value="P:regulation of macrophage activation"/>
    <property type="evidence" value="ECO:0007669"/>
    <property type="project" value="Ensembl"/>
</dbReference>
<dbReference type="Proteomes" id="UP000694406">
    <property type="component" value="Unplaced"/>
</dbReference>
<evidence type="ECO:0000259" key="5">
    <source>
        <dbReference type="PROSITE" id="PS51424"/>
    </source>
</evidence>
<dbReference type="Pfam" id="PF13855">
    <property type="entry name" value="LRR_8"/>
    <property type="match status" value="3"/>
</dbReference>
<dbReference type="InterPro" id="IPR020859">
    <property type="entry name" value="ROC"/>
</dbReference>
<dbReference type="Gene3D" id="3.30.70.1390">
    <property type="entry name" value="ROC domain from the Parkinson's disease-associated leucine-rich repeat kinase 2"/>
    <property type="match status" value="1"/>
</dbReference>
<dbReference type="GO" id="GO:0005737">
    <property type="term" value="C:cytoplasm"/>
    <property type="evidence" value="ECO:0007669"/>
    <property type="project" value="Ensembl"/>
</dbReference>
<dbReference type="GO" id="GO:0051897">
    <property type="term" value="P:positive regulation of phosphatidylinositol 3-kinase/protein kinase B signal transduction"/>
    <property type="evidence" value="ECO:0007669"/>
    <property type="project" value="Ensembl"/>
</dbReference>
<dbReference type="GO" id="GO:0034144">
    <property type="term" value="P:negative regulation of toll-like receptor 4 signaling pathway"/>
    <property type="evidence" value="ECO:0007669"/>
    <property type="project" value="Ensembl"/>
</dbReference>
<dbReference type="Ensembl" id="ENSLLTT00000005920.1">
    <property type="protein sequence ID" value="ENSLLTP00000005689.1"/>
    <property type="gene ID" value="ENSLLTG00000004351.1"/>
</dbReference>
<dbReference type="GO" id="GO:0051721">
    <property type="term" value="F:protein phosphatase 2A binding"/>
    <property type="evidence" value="ECO:0007669"/>
    <property type="project" value="Ensembl"/>
</dbReference>
<evidence type="ECO:0000256" key="4">
    <source>
        <dbReference type="SAM" id="MobiDB-lite"/>
    </source>
</evidence>
<dbReference type="GO" id="GO:0034136">
    <property type="term" value="P:negative regulation of toll-like receptor 2 signaling pathway"/>
    <property type="evidence" value="ECO:0007669"/>
    <property type="project" value="Ensembl"/>
</dbReference>
<dbReference type="GeneTree" id="ENSGT00940000158928"/>
<feature type="region of interest" description="Disordered" evidence="4">
    <location>
        <begin position="26"/>
        <end position="71"/>
    </location>
</feature>
<dbReference type="InterPro" id="IPR027417">
    <property type="entry name" value="P-loop_NTPase"/>
</dbReference>
<evidence type="ECO:0000313" key="7">
    <source>
        <dbReference type="Proteomes" id="UP000694406"/>
    </source>
</evidence>
<keyword evidence="2" id="KW-0677">Repeat</keyword>
<dbReference type="GO" id="GO:0035556">
    <property type="term" value="P:intracellular signal transduction"/>
    <property type="evidence" value="ECO:0007669"/>
    <property type="project" value="Ensembl"/>
</dbReference>
<feature type="domain" description="Roc" evidence="5">
    <location>
        <begin position="412"/>
        <end position="652"/>
    </location>
</feature>
<dbReference type="GO" id="GO:0034137">
    <property type="term" value="P:positive regulation of toll-like receptor 2 signaling pathway"/>
    <property type="evidence" value="ECO:0007669"/>
    <property type="project" value="Ensembl"/>
</dbReference>
<evidence type="ECO:0000256" key="1">
    <source>
        <dbReference type="ARBA" id="ARBA00022614"/>
    </source>
</evidence>
<dbReference type="SUPFAM" id="SSF52058">
    <property type="entry name" value="L domain-like"/>
    <property type="match status" value="1"/>
</dbReference>
<dbReference type="GO" id="GO:0006954">
    <property type="term" value="P:inflammatory response"/>
    <property type="evidence" value="ECO:0007669"/>
    <property type="project" value="Ensembl"/>
</dbReference>
<dbReference type="SMART" id="SM00369">
    <property type="entry name" value="LRR_TYP"/>
    <property type="match status" value="11"/>
</dbReference>
<protein>
    <submittedName>
        <fullName evidence="6">Multifunctional ROCO family signaling regulator 1</fullName>
    </submittedName>
</protein>
<dbReference type="PRINTS" id="PR00019">
    <property type="entry name" value="LEURICHRPT"/>
</dbReference>
<keyword evidence="3" id="KW-0547">Nucleotide-binding</keyword>
<feature type="compositionally biased region" description="Low complexity" evidence="4">
    <location>
        <begin position="43"/>
        <end position="54"/>
    </location>
</feature>
<dbReference type="GO" id="GO:0030218">
    <property type="term" value="P:erythrocyte differentiation"/>
    <property type="evidence" value="ECO:0007669"/>
    <property type="project" value="Ensembl"/>
</dbReference>
<dbReference type="InterPro" id="IPR001611">
    <property type="entry name" value="Leu-rich_rpt"/>
</dbReference>
<reference evidence="6" key="1">
    <citation type="submission" date="2025-08" db="UniProtKB">
        <authorList>
            <consortium name="Ensembl"/>
        </authorList>
    </citation>
    <scope>IDENTIFICATION</scope>
</reference>